<dbReference type="SMART" id="SM00382">
    <property type="entry name" value="AAA"/>
    <property type="match status" value="1"/>
</dbReference>
<dbReference type="GO" id="GO:0016887">
    <property type="term" value="F:ATP hydrolysis activity"/>
    <property type="evidence" value="ECO:0007669"/>
    <property type="project" value="InterPro"/>
</dbReference>
<dbReference type="PANTHER" id="PTHR30486">
    <property type="entry name" value="TWITCHING MOTILITY PROTEIN PILT"/>
    <property type="match status" value="1"/>
</dbReference>
<dbReference type="Proteomes" id="UP000823912">
    <property type="component" value="Unassembled WGS sequence"/>
</dbReference>
<evidence type="ECO:0000256" key="1">
    <source>
        <dbReference type="ARBA" id="ARBA00006611"/>
    </source>
</evidence>
<name>A0A9D1JB00_9FIRM</name>
<dbReference type="Gene3D" id="3.40.50.300">
    <property type="entry name" value="P-loop containing nucleotide triphosphate hydrolases"/>
    <property type="match status" value="1"/>
</dbReference>
<dbReference type="Gene3D" id="3.30.450.380">
    <property type="match status" value="1"/>
</dbReference>
<evidence type="ECO:0000313" key="3">
    <source>
        <dbReference type="EMBL" id="HIR71015.1"/>
    </source>
</evidence>
<dbReference type="EMBL" id="DVHM01000110">
    <property type="protein sequence ID" value="HIR71015.1"/>
    <property type="molecule type" value="Genomic_DNA"/>
</dbReference>
<comment type="caution">
    <text evidence="3">The sequence shown here is derived from an EMBL/GenBank/DDBJ whole genome shotgun (WGS) entry which is preliminary data.</text>
</comment>
<protein>
    <submittedName>
        <fullName evidence="3">CpaF family protein</fullName>
    </submittedName>
</protein>
<proteinExistence type="inferred from homology"/>
<reference evidence="3" key="1">
    <citation type="submission" date="2020-10" db="EMBL/GenBank/DDBJ databases">
        <authorList>
            <person name="Gilroy R."/>
        </authorList>
    </citation>
    <scope>NUCLEOTIDE SEQUENCE</scope>
    <source>
        <strain evidence="3">ChiSjej5B23-6657</strain>
    </source>
</reference>
<dbReference type="InterPro" id="IPR003593">
    <property type="entry name" value="AAA+_ATPase"/>
</dbReference>
<dbReference type="PANTHER" id="PTHR30486:SF6">
    <property type="entry name" value="TYPE IV PILUS RETRACTATION ATPASE PILT"/>
    <property type="match status" value="1"/>
</dbReference>
<dbReference type="Pfam" id="PF00437">
    <property type="entry name" value="T2SSE"/>
    <property type="match status" value="1"/>
</dbReference>
<reference evidence="3" key="2">
    <citation type="journal article" date="2021" name="PeerJ">
        <title>Extensive microbial diversity within the chicken gut microbiome revealed by metagenomics and culture.</title>
        <authorList>
            <person name="Gilroy R."/>
            <person name="Ravi A."/>
            <person name="Getino M."/>
            <person name="Pursley I."/>
            <person name="Horton D.L."/>
            <person name="Alikhan N.F."/>
            <person name="Baker D."/>
            <person name="Gharbi K."/>
            <person name="Hall N."/>
            <person name="Watson M."/>
            <person name="Adriaenssens E.M."/>
            <person name="Foster-Nyarko E."/>
            <person name="Jarju S."/>
            <person name="Secka A."/>
            <person name="Antonio M."/>
            <person name="Oren A."/>
            <person name="Chaudhuri R.R."/>
            <person name="La Ragione R."/>
            <person name="Hildebrand F."/>
            <person name="Pallen M.J."/>
        </authorList>
    </citation>
    <scope>NUCLEOTIDE SEQUENCE</scope>
    <source>
        <strain evidence="3">ChiSjej5B23-6657</strain>
    </source>
</reference>
<dbReference type="SUPFAM" id="SSF52540">
    <property type="entry name" value="P-loop containing nucleoside triphosphate hydrolases"/>
    <property type="match status" value="1"/>
</dbReference>
<sequence length="408" mass="46390">MERDEEMVRSRVLERMDLTKELTDEQILEVIREEICSYANHHSMGIARRMQMQRNIFHSLRRLDVLQELLEDDTVTEIMVNGPKSIYVEREGRLFATDLKFASEERLQNVVQKIAADQNKVVNQSSPIVDTRLRDGSRVNIVLPPVAVDGVAISIRKFARNPLTMDRLVETGALSEELRDFLKIMVEAGYNIFISGGTGCGKTTFLNALAEYIPPEERVVTIEDSAELQLRQVKHLVRLEARNANLEGRLEISIRDLVRTSLRMRPDRIIVGECRGPEALEVLQAFHTGHDGSFSTGHANSTEDMLSRLETMVLMGSDIPLLAVRQQIASGIDLMVHLGRLRDKSRRVLEVSEVLGMKEGEIRIQKLYVFCERGEERGSITGGWERKNELCRRGKLEQRGLCLPSRES</sequence>
<dbReference type="CDD" id="cd01130">
    <property type="entry name" value="VirB11-like_ATPase"/>
    <property type="match status" value="1"/>
</dbReference>
<comment type="similarity">
    <text evidence="1">Belongs to the GSP E family.</text>
</comment>
<accession>A0A9D1JB00</accession>
<dbReference type="InterPro" id="IPR027417">
    <property type="entry name" value="P-loop_NTPase"/>
</dbReference>
<organism evidence="3 4">
    <name type="scientific">Candidatus Pullilachnospira gallistercoris</name>
    <dbReference type="NCBI Taxonomy" id="2840911"/>
    <lineage>
        <taxon>Bacteria</taxon>
        <taxon>Bacillati</taxon>
        <taxon>Bacillota</taxon>
        <taxon>Clostridia</taxon>
        <taxon>Lachnospirales</taxon>
        <taxon>Lachnospiraceae</taxon>
        <taxon>Lachnospiraceae incertae sedis</taxon>
        <taxon>Candidatus Pullilachnospira</taxon>
    </lineage>
</organism>
<dbReference type="AlphaFoldDB" id="A0A9D1JB00"/>
<evidence type="ECO:0000259" key="2">
    <source>
        <dbReference type="SMART" id="SM00382"/>
    </source>
</evidence>
<gene>
    <name evidence="3" type="ORF">IAA55_07020</name>
</gene>
<dbReference type="InterPro" id="IPR001482">
    <property type="entry name" value="T2SS/T4SS_dom"/>
</dbReference>
<evidence type="ECO:0000313" key="4">
    <source>
        <dbReference type="Proteomes" id="UP000823912"/>
    </source>
</evidence>
<dbReference type="InterPro" id="IPR050921">
    <property type="entry name" value="T4SS_GSP_E_ATPase"/>
</dbReference>
<feature type="domain" description="AAA+ ATPase" evidence="2">
    <location>
        <begin position="188"/>
        <end position="355"/>
    </location>
</feature>